<dbReference type="AlphaFoldDB" id="A0A0G1F0R6"/>
<dbReference type="GO" id="GO:0005886">
    <property type="term" value="C:plasma membrane"/>
    <property type="evidence" value="ECO:0007669"/>
    <property type="project" value="UniProtKB-SubCell"/>
</dbReference>
<dbReference type="InterPro" id="IPR058127">
    <property type="entry name" value="DedA"/>
</dbReference>
<evidence type="ECO:0000256" key="5">
    <source>
        <dbReference type="ARBA" id="ARBA00022989"/>
    </source>
</evidence>
<sequence>MEVISFLVDFVLHLDVHLNEIILAYGGLTYLILFLIIFAETGFVVTPFLPGDSLLFAAGALSALGSMNLPFVLLILTAAAIIGDSVNYWIGELFGKKLVDNPKVTVINQGHIDKTQAFYKKHGGKTIILARFVPIIRTFAPFVAGIGKMHYRTFIFYNVIGGIAWVSLFTLAGFFFGNIPAVKDNFSLVILVIIAISLAPMAWEYSKHRRNKKKT</sequence>
<evidence type="ECO:0000256" key="2">
    <source>
        <dbReference type="ARBA" id="ARBA00010792"/>
    </source>
</evidence>
<evidence type="ECO:0000256" key="4">
    <source>
        <dbReference type="ARBA" id="ARBA00022692"/>
    </source>
</evidence>
<dbReference type="PANTHER" id="PTHR30353">
    <property type="entry name" value="INNER MEMBRANE PROTEIN DEDA-RELATED"/>
    <property type="match status" value="1"/>
</dbReference>
<evidence type="ECO:0000256" key="1">
    <source>
        <dbReference type="ARBA" id="ARBA00004651"/>
    </source>
</evidence>
<gene>
    <name evidence="9" type="ORF">UV56_C0018G0004</name>
</gene>
<comment type="similarity">
    <text evidence="2 7">Belongs to the DedA family.</text>
</comment>
<dbReference type="Proteomes" id="UP000034611">
    <property type="component" value="Unassembled WGS sequence"/>
</dbReference>
<evidence type="ECO:0000313" key="10">
    <source>
        <dbReference type="Proteomes" id="UP000034611"/>
    </source>
</evidence>
<keyword evidence="4 7" id="KW-0812">Transmembrane</keyword>
<dbReference type="PANTHER" id="PTHR30353:SF0">
    <property type="entry name" value="TRANSMEMBRANE PROTEIN"/>
    <property type="match status" value="1"/>
</dbReference>
<accession>A0A0G1F0R6</accession>
<evidence type="ECO:0000256" key="6">
    <source>
        <dbReference type="ARBA" id="ARBA00023136"/>
    </source>
</evidence>
<proteinExistence type="inferred from homology"/>
<comment type="caution">
    <text evidence="9">The sequence shown here is derived from an EMBL/GenBank/DDBJ whole genome shotgun (WGS) entry which is preliminary data.</text>
</comment>
<dbReference type="EMBL" id="LCEY01000018">
    <property type="protein sequence ID" value="KKS80413.1"/>
    <property type="molecule type" value="Genomic_DNA"/>
</dbReference>
<dbReference type="InterPro" id="IPR032816">
    <property type="entry name" value="VTT_dom"/>
</dbReference>
<comment type="subcellular location">
    <subcellularLocation>
        <location evidence="1 7">Cell membrane</location>
        <topology evidence="1 7">Multi-pass membrane protein</topology>
    </subcellularLocation>
</comment>
<feature type="domain" description="VTT" evidence="8">
    <location>
        <begin position="49"/>
        <end position="173"/>
    </location>
</feature>
<feature type="transmembrane region" description="Helical" evidence="7">
    <location>
        <begin position="21"/>
        <end position="49"/>
    </location>
</feature>
<dbReference type="PATRIC" id="fig|1618585.3.peg.230"/>
<evidence type="ECO:0000313" key="9">
    <source>
        <dbReference type="EMBL" id="KKS80413.1"/>
    </source>
</evidence>
<evidence type="ECO:0000256" key="7">
    <source>
        <dbReference type="RuleBase" id="RU367016"/>
    </source>
</evidence>
<name>A0A0G1F0R6_9BACT</name>
<feature type="transmembrane region" description="Helical" evidence="7">
    <location>
        <begin position="185"/>
        <end position="205"/>
    </location>
</feature>
<dbReference type="InterPro" id="IPR032818">
    <property type="entry name" value="DedA-like"/>
</dbReference>
<feature type="transmembrane region" description="Helical" evidence="7">
    <location>
        <begin position="155"/>
        <end position="179"/>
    </location>
</feature>
<comment type="caution">
    <text evidence="7">Lacks conserved residue(s) required for the propagation of feature annotation.</text>
</comment>
<evidence type="ECO:0000256" key="3">
    <source>
        <dbReference type="ARBA" id="ARBA00022475"/>
    </source>
</evidence>
<keyword evidence="3 7" id="KW-1003">Cell membrane</keyword>
<keyword evidence="6 7" id="KW-0472">Membrane</keyword>
<reference evidence="9 10" key="1">
    <citation type="journal article" date="2015" name="Nature">
        <title>rRNA introns, odd ribosomes, and small enigmatic genomes across a large radiation of phyla.</title>
        <authorList>
            <person name="Brown C.T."/>
            <person name="Hug L.A."/>
            <person name="Thomas B.C."/>
            <person name="Sharon I."/>
            <person name="Castelle C.J."/>
            <person name="Singh A."/>
            <person name="Wilkins M.J."/>
            <person name="Williams K.H."/>
            <person name="Banfield J.F."/>
        </authorList>
    </citation>
    <scope>NUCLEOTIDE SEQUENCE [LARGE SCALE GENOMIC DNA]</scope>
</reference>
<dbReference type="Pfam" id="PF09335">
    <property type="entry name" value="VTT_dom"/>
    <property type="match status" value="1"/>
</dbReference>
<evidence type="ECO:0000259" key="8">
    <source>
        <dbReference type="Pfam" id="PF09335"/>
    </source>
</evidence>
<protein>
    <recommendedName>
        <fullName evidence="8">VTT domain-containing protein</fullName>
    </recommendedName>
</protein>
<dbReference type="NCBIfam" id="NF008102">
    <property type="entry name" value="PRK10847.1"/>
    <property type="match status" value="1"/>
</dbReference>
<keyword evidence="5 7" id="KW-1133">Transmembrane helix</keyword>
<organism evidence="9 10">
    <name type="scientific">Candidatus Woesebacteria bacterium GW2011_GWC1_43_10b</name>
    <dbReference type="NCBI Taxonomy" id="1618585"/>
    <lineage>
        <taxon>Bacteria</taxon>
        <taxon>Candidatus Woeseibacteriota</taxon>
    </lineage>
</organism>